<dbReference type="AlphaFoldDB" id="A0A0H5PZ53"/>
<protein>
    <submittedName>
        <fullName evidence="1">Uncharacterized protein</fullName>
    </submittedName>
</protein>
<accession>A0A0H5PZ53</accession>
<reference evidence="1" key="1">
    <citation type="submission" date="2015-06" db="EMBL/GenBank/DDBJ databases">
        <authorList>
            <person name="Joergensen T."/>
        </authorList>
    </citation>
    <scope>NUCLEOTIDE SEQUENCE</scope>
    <source>
        <plasmid evidence="1">pRGRH0439</plasmid>
    </source>
</reference>
<keyword evidence="1" id="KW-0614">Plasmid</keyword>
<evidence type="ECO:0000313" key="1">
    <source>
        <dbReference type="EMBL" id="CRY95011.1"/>
    </source>
</evidence>
<sequence length="204" mass="24065">MKIDKVEKVKNALEKFGEDTLKKILTRKKEEYTVFYRHGELTKWLEENHQNFTAEELKILGYTSDDESTKEITTETEEIEVLEKENHTGKLQEITNGKEEETEKSLKLQTNTDVILGDLLSQDDIKEKFIYFLTNIDEFLGIKKQMDKNLVIPSDLLKSESVGVTVRLWKSTLEEFNKFCEEHKNYTKLQLMSYALTEFMEKYK</sequence>
<organism evidence="1">
    <name type="scientific">uncultured prokaryote</name>
    <dbReference type="NCBI Taxonomy" id="198431"/>
    <lineage>
        <taxon>unclassified sequences</taxon>
        <taxon>environmental samples</taxon>
    </lineage>
</organism>
<proteinExistence type="predicted"/>
<name>A0A0H5PZ53_9ZZZZ</name>
<reference evidence="1" key="2">
    <citation type="submission" date="2015-07" db="EMBL/GenBank/DDBJ databases">
        <title>Plasmids, circular viruses and viroids from rat gut.</title>
        <authorList>
            <person name="Jorgensen T.J."/>
            <person name="Hansen M.A."/>
            <person name="Xu Z."/>
            <person name="Tabak M.A."/>
            <person name="Sorensen S.J."/>
            <person name="Hansen L.H."/>
        </authorList>
    </citation>
    <scope>NUCLEOTIDE SEQUENCE</scope>
    <source>
        <plasmid evidence="1">pRGRH0439</plasmid>
    </source>
</reference>
<geneLocation type="plasmid" evidence="1">
    <name>pRGRH0439</name>
</geneLocation>
<dbReference type="EMBL" id="LN853081">
    <property type="protein sequence ID" value="CRY95011.1"/>
    <property type="molecule type" value="Genomic_DNA"/>
</dbReference>